<evidence type="ECO:0000313" key="1">
    <source>
        <dbReference type="EMBL" id="MBN7813207.1"/>
    </source>
</evidence>
<keyword evidence="2" id="KW-1185">Reference proteome</keyword>
<dbReference type="EMBL" id="JAFKCT010000010">
    <property type="protein sequence ID" value="MBN7813207.1"/>
    <property type="molecule type" value="Genomic_DNA"/>
</dbReference>
<gene>
    <name evidence="1" type="ORF">J0A68_19790</name>
</gene>
<comment type="caution">
    <text evidence="1">The sequence shown here is derived from an EMBL/GenBank/DDBJ whole genome shotgun (WGS) entry which is preliminary data.</text>
</comment>
<dbReference type="RefSeq" id="WP_206579979.1">
    <property type="nucleotide sequence ID" value="NZ_JAFKCT010000010.1"/>
</dbReference>
<dbReference type="Proteomes" id="UP000664317">
    <property type="component" value="Unassembled WGS sequence"/>
</dbReference>
<sequence length="209" mass="24373">MSAEILNQTPTSGDYPEKHFGQTFNSRLWVKFMDNNFQEWVGCFPRPYQSFDKVLTDNANDTAFIVAGGQGYLIDISTRELLHEMDDIPVLESVIHTTNPEYFLVGACYCIYIFDNRKLIKRYDPDFTVDGIYFTEQKDQKAIGHLYSYEYQQDLNVGFSFDLVTNEMTIDKNVKIRQLGPFEFVTVTEKEVKENESFFTKILRRLTGK</sequence>
<evidence type="ECO:0000313" key="2">
    <source>
        <dbReference type="Proteomes" id="UP000664317"/>
    </source>
</evidence>
<protein>
    <submittedName>
        <fullName evidence="1">Uncharacterized protein</fullName>
    </submittedName>
</protein>
<organism evidence="1 2">
    <name type="scientific">Algoriphagus oliviformis</name>
    <dbReference type="NCBI Taxonomy" id="2811231"/>
    <lineage>
        <taxon>Bacteria</taxon>
        <taxon>Pseudomonadati</taxon>
        <taxon>Bacteroidota</taxon>
        <taxon>Cytophagia</taxon>
        <taxon>Cytophagales</taxon>
        <taxon>Cyclobacteriaceae</taxon>
        <taxon>Algoriphagus</taxon>
    </lineage>
</organism>
<name>A0ABS3C7Y7_9BACT</name>
<proteinExistence type="predicted"/>
<accession>A0ABS3C7Y7</accession>
<reference evidence="1 2" key="1">
    <citation type="submission" date="2021-03" db="EMBL/GenBank/DDBJ databases">
        <title>novel species isolated from a fishpond in China.</title>
        <authorList>
            <person name="Lu H."/>
            <person name="Cai Z."/>
        </authorList>
    </citation>
    <scope>NUCLEOTIDE SEQUENCE [LARGE SCALE GENOMIC DNA]</scope>
    <source>
        <strain evidence="1 2">H41</strain>
    </source>
</reference>